<reference evidence="4" key="1">
    <citation type="journal article" date="2019" name="Int. J. Syst. Evol. Microbiol.">
        <title>The Global Catalogue of Microorganisms (GCM) 10K type strain sequencing project: providing services to taxonomists for standard genome sequencing and annotation.</title>
        <authorList>
            <consortium name="The Broad Institute Genomics Platform"/>
            <consortium name="The Broad Institute Genome Sequencing Center for Infectious Disease"/>
            <person name="Wu L."/>
            <person name="Ma J."/>
        </authorList>
    </citation>
    <scope>NUCLEOTIDE SEQUENCE [LARGE SCALE GENOMIC DNA]</scope>
    <source>
        <strain evidence="4">PCU 266</strain>
    </source>
</reference>
<evidence type="ECO:0008006" key="5">
    <source>
        <dbReference type="Google" id="ProtNLM"/>
    </source>
</evidence>
<protein>
    <recommendedName>
        <fullName evidence="5">Glycerophosphoryl diester phosphodiesterase membrane domain-containing protein</fullName>
    </recommendedName>
</protein>
<keyword evidence="2" id="KW-0472">Membrane</keyword>
<dbReference type="PANTHER" id="PTHR33133:SF1">
    <property type="entry name" value="EXPRESSED PROTEIN-RELATED"/>
    <property type="match status" value="1"/>
</dbReference>
<comment type="caution">
    <text evidence="3">The sequence shown here is derived from an EMBL/GenBank/DDBJ whole genome shotgun (WGS) entry which is preliminary data.</text>
</comment>
<sequence length="408" mass="43047">MNDTPGWASPGSAHSEGQNADVPRPAEPSDATGPSTKWSSNQPPPSQWSPPSGQGQYGPPPPQPNPGWGGGGRPYNSWQHPPAAKPGVIPLRPLGMGEIFDGAVSTLRRHWRTVLTITVTISVIAQIANTLTSLYLTPDPVRVDAKPGSAEALRQSVEYLQASLLELVPTMIITMIVTLFTTALLTIVMSRSVLGRPVTLAEAWREARPRLPQLLGFIALMPAIALAVTVVGLLPGMLVGGTAGRTLLAFGTIAAIAVVIWLYIRFVLASPALMLERQGVIASLRRSAKLVQGAWWRIFGIILLTLVITLLVTLVIAVPFTVIGFIADGSGIGDLMAGRTPDFGWQFLTITGIGGVIAAAITSPVSAGVTVLLYIDQRIRREALDLELARAAGLPGYGTEPPSGAPAN</sequence>
<dbReference type="RefSeq" id="WP_344474067.1">
    <property type="nucleotide sequence ID" value="NZ_BAAASB010000003.1"/>
</dbReference>
<evidence type="ECO:0000313" key="3">
    <source>
        <dbReference type="EMBL" id="MFC5151270.1"/>
    </source>
</evidence>
<organism evidence="3 4">
    <name type="scientific">Streptomyces amakusaensis</name>
    <dbReference type="NCBI Taxonomy" id="67271"/>
    <lineage>
        <taxon>Bacteria</taxon>
        <taxon>Bacillati</taxon>
        <taxon>Actinomycetota</taxon>
        <taxon>Actinomycetes</taxon>
        <taxon>Kitasatosporales</taxon>
        <taxon>Streptomycetaceae</taxon>
        <taxon>Streptomyces</taxon>
    </lineage>
</organism>
<dbReference type="PANTHER" id="PTHR33133">
    <property type="entry name" value="OS08G0107100 PROTEIN-RELATED"/>
    <property type="match status" value="1"/>
</dbReference>
<accession>A0ABW0ABY3</accession>
<evidence type="ECO:0000256" key="1">
    <source>
        <dbReference type="SAM" id="MobiDB-lite"/>
    </source>
</evidence>
<dbReference type="Pfam" id="PF24400">
    <property type="entry name" value="DUF7544"/>
    <property type="match status" value="1"/>
</dbReference>
<proteinExistence type="predicted"/>
<feature type="transmembrane region" description="Helical" evidence="2">
    <location>
        <begin position="171"/>
        <end position="194"/>
    </location>
</feature>
<feature type="transmembrane region" description="Helical" evidence="2">
    <location>
        <begin position="214"/>
        <end position="235"/>
    </location>
</feature>
<feature type="region of interest" description="Disordered" evidence="1">
    <location>
        <begin position="1"/>
        <end position="86"/>
    </location>
</feature>
<evidence type="ECO:0000313" key="4">
    <source>
        <dbReference type="Proteomes" id="UP001596160"/>
    </source>
</evidence>
<feature type="transmembrane region" description="Helical" evidence="2">
    <location>
        <begin position="347"/>
        <end position="375"/>
    </location>
</feature>
<evidence type="ECO:0000256" key="2">
    <source>
        <dbReference type="SAM" id="Phobius"/>
    </source>
</evidence>
<dbReference type="EMBL" id="JBHSKP010000002">
    <property type="protein sequence ID" value="MFC5151270.1"/>
    <property type="molecule type" value="Genomic_DNA"/>
</dbReference>
<name>A0ABW0ABY3_9ACTN</name>
<keyword evidence="2" id="KW-0812">Transmembrane</keyword>
<dbReference type="InterPro" id="IPR055966">
    <property type="entry name" value="DUF7544"/>
</dbReference>
<dbReference type="Proteomes" id="UP001596160">
    <property type="component" value="Unassembled WGS sequence"/>
</dbReference>
<gene>
    <name evidence="3" type="ORF">ACFPRH_05960</name>
</gene>
<feature type="transmembrane region" description="Helical" evidence="2">
    <location>
        <begin position="294"/>
        <end position="327"/>
    </location>
</feature>
<feature type="transmembrane region" description="Helical" evidence="2">
    <location>
        <begin position="247"/>
        <end position="268"/>
    </location>
</feature>
<keyword evidence="4" id="KW-1185">Reference proteome</keyword>
<keyword evidence="2" id="KW-1133">Transmembrane helix</keyword>
<feature type="transmembrane region" description="Helical" evidence="2">
    <location>
        <begin position="114"/>
        <end position="136"/>
    </location>
</feature>